<reference evidence="17" key="1">
    <citation type="journal article" date="2023" name="Plant J.">
        <title>The genome of the king protea, Protea cynaroides.</title>
        <authorList>
            <person name="Chang J."/>
            <person name="Duong T.A."/>
            <person name="Schoeman C."/>
            <person name="Ma X."/>
            <person name="Roodt D."/>
            <person name="Barker N."/>
            <person name="Li Z."/>
            <person name="Van de Peer Y."/>
            <person name="Mizrachi E."/>
        </authorList>
    </citation>
    <scope>NUCLEOTIDE SEQUENCE</scope>
    <source>
        <tissue evidence="17">Young leaves</tissue>
    </source>
</reference>
<dbReference type="GO" id="GO:0046872">
    <property type="term" value="F:metal ion binding"/>
    <property type="evidence" value="ECO:0007669"/>
    <property type="project" value="UniProtKB-UniRule"/>
</dbReference>
<evidence type="ECO:0000256" key="13">
    <source>
        <dbReference type="PIRSR" id="PIRSR600823-5"/>
    </source>
</evidence>
<feature type="site" description="Transition state stabilizer" evidence="12">
    <location>
        <position position="75"/>
    </location>
</feature>
<feature type="binding site" evidence="11">
    <location>
        <position position="85"/>
    </location>
    <ligand>
        <name>Ca(2+)</name>
        <dbReference type="ChEBI" id="CHEBI:29108"/>
        <label>1</label>
    </ligand>
</feature>
<dbReference type="AlphaFoldDB" id="A0A9Q0H1M2"/>
<protein>
    <recommendedName>
        <fullName evidence="14">Peroxidase</fullName>
        <ecNumber evidence="14">1.11.1.7</ecNumber>
    </recommendedName>
</protein>
<evidence type="ECO:0000313" key="18">
    <source>
        <dbReference type="Proteomes" id="UP001141806"/>
    </source>
</evidence>
<comment type="catalytic activity">
    <reaction evidence="1 14">
        <text>2 a phenolic donor + H2O2 = 2 a phenolic radical donor + 2 H2O</text>
        <dbReference type="Rhea" id="RHEA:56136"/>
        <dbReference type="ChEBI" id="CHEBI:15377"/>
        <dbReference type="ChEBI" id="CHEBI:16240"/>
        <dbReference type="ChEBI" id="CHEBI:139520"/>
        <dbReference type="ChEBI" id="CHEBI:139521"/>
        <dbReference type="EC" id="1.11.1.7"/>
    </reaction>
</comment>
<comment type="cofactor">
    <cofactor evidence="11 14">
        <name>Ca(2+)</name>
        <dbReference type="ChEBI" id="CHEBI:29108"/>
    </cofactor>
    <text evidence="11 14">Binds 2 calcium ions per subunit.</text>
</comment>
<dbReference type="PRINTS" id="PR00461">
    <property type="entry name" value="PLPEROXIDASE"/>
</dbReference>
<evidence type="ECO:0000256" key="1">
    <source>
        <dbReference type="ARBA" id="ARBA00000189"/>
    </source>
</evidence>
<evidence type="ECO:0000256" key="5">
    <source>
        <dbReference type="ARBA" id="ARBA00022723"/>
    </source>
</evidence>
<dbReference type="PRINTS" id="PR00458">
    <property type="entry name" value="PEROXIDASE"/>
</dbReference>
<evidence type="ECO:0000256" key="9">
    <source>
        <dbReference type="PIRSR" id="PIRSR600823-1"/>
    </source>
</evidence>
<comment type="similarity">
    <text evidence="2">Belongs to the peroxidase family. Ascorbate peroxidase subfamily.</text>
</comment>
<dbReference type="GO" id="GO:0042744">
    <property type="term" value="P:hydrogen peroxide catabolic process"/>
    <property type="evidence" value="ECO:0007669"/>
    <property type="project" value="UniProtKB-KW"/>
</dbReference>
<feature type="binding site" evidence="10">
    <location>
        <position position="176"/>
    </location>
    <ligand>
        <name>substrate</name>
    </ligand>
</feature>
<dbReference type="InterPro" id="IPR000823">
    <property type="entry name" value="Peroxidase_pln"/>
</dbReference>
<comment type="subcellular location">
    <subcellularLocation>
        <location evidence="14">Secreted</location>
    </subcellularLocation>
</comment>
<keyword evidence="4 14" id="KW-0349">Heme</keyword>
<comment type="function">
    <text evidence="14">Removal of H(2)O(2), oxidation of toxic reductants, biosynthesis and degradation of lignin, suberization, auxin catabolism, response to environmental stresses such as wounding, pathogen attack and oxidative stress.</text>
</comment>
<dbReference type="Pfam" id="PF00141">
    <property type="entry name" value="peroxidase"/>
    <property type="match status" value="1"/>
</dbReference>
<evidence type="ECO:0000256" key="8">
    <source>
        <dbReference type="ARBA" id="ARBA00023157"/>
    </source>
</evidence>
<sequence>MCHLTESFTLGVLMVAVFCVSKTMDQSVSLQKTRKSTNLQYGFYRKKCEKAEHIVLSTMRKLTSENSETPALLLRLVFHDCFIRGCDASILLKDPTNAGQSETEATPNLTLKGLEMIDIIKQKLENECPGTVSCADILVLAARDGITLMGGPFYPLLTGRRDSTESFYGDSFQGIPSSEDEIRNIVGIFKRKGFSKRETVALLGGHSIGSINCSIIQHRVENFRGTGKPDDTLDDDWLKQLTSKCNNKQRHSSQSSSSLLEKSKNNRKTKSNQKLSSSIPMGIMFDLHYFQDVLRGRGLLFSDQQLMKDPTTADAVRNYASGDGSDFRIDFIQVMAKLSNLGVLTGSQGQVRINCSKVNRT</sequence>
<feature type="signal peptide" evidence="14">
    <location>
        <begin position="1"/>
        <end position="19"/>
    </location>
</feature>
<feature type="binding site" evidence="11">
    <location>
        <position position="102"/>
    </location>
    <ligand>
        <name>Ca(2+)</name>
        <dbReference type="ChEBI" id="CHEBI:29108"/>
        <label>1</label>
    </ligand>
</feature>
<keyword evidence="3 14" id="KW-0575">Peroxidase</keyword>
<keyword evidence="8 13" id="KW-1015">Disulfide bond</keyword>
<keyword evidence="14" id="KW-0376">Hydrogen peroxide</keyword>
<dbReference type="GO" id="GO:0020037">
    <property type="term" value="F:heme binding"/>
    <property type="evidence" value="ECO:0007669"/>
    <property type="project" value="UniProtKB-UniRule"/>
</dbReference>
<feature type="disulfide bond" evidence="13">
    <location>
        <begin position="81"/>
        <end position="86"/>
    </location>
</feature>
<feature type="disulfide bond" evidence="13">
    <location>
        <begin position="213"/>
        <end position="245"/>
    </location>
</feature>
<feature type="disulfide bond" evidence="13">
    <location>
        <begin position="134"/>
        <end position="355"/>
    </location>
</feature>
<keyword evidence="18" id="KW-1185">Reference proteome</keyword>
<comment type="cofactor">
    <cofactor evidence="11 14">
        <name>heme b</name>
        <dbReference type="ChEBI" id="CHEBI:60344"/>
    </cofactor>
    <text evidence="11 14">Binds 1 heme b (iron(II)-protoporphyrin IX) group per subunit.</text>
</comment>
<keyword evidence="14" id="KW-0964">Secreted</keyword>
<keyword evidence="6 14" id="KW-0560">Oxidoreductase</keyword>
<feature type="binding site" description="axial binding residue" evidence="11">
    <location>
        <position position="206"/>
    </location>
    <ligand>
        <name>heme b</name>
        <dbReference type="ChEBI" id="CHEBI:60344"/>
    </ligand>
    <ligandPart>
        <name>Fe</name>
        <dbReference type="ChEBI" id="CHEBI:18248"/>
    </ligandPart>
</feature>
<evidence type="ECO:0000256" key="14">
    <source>
        <dbReference type="RuleBase" id="RU362060"/>
    </source>
</evidence>
<dbReference type="PROSITE" id="PS00435">
    <property type="entry name" value="PEROXIDASE_1"/>
    <property type="match status" value="1"/>
</dbReference>
<keyword evidence="7 11" id="KW-0408">Iron</keyword>
<keyword evidence="14" id="KW-0732">Signal</keyword>
<feature type="disulfide bond" evidence="13">
    <location>
        <begin position="48"/>
        <end position="128"/>
    </location>
</feature>
<evidence type="ECO:0000256" key="10">
    <source>
        <dbReference type="PIRSR" id="PIRSR600823-2"/>
    </source>
</evidence>
<keyword evidence="11 14" id="KW-0106">Calcium</keyword>
<evidence type="ECO:0000259" key="16">
    <source>
        <dbReference type="PROSITE" id="PS50873"/>
    </source>
</evidence>
<dbReference type="GO" id="GO:0005576">
    <property type="term" value="C:extracellular region"/>
    <property type="evidence" value="ECO:0007669"/>
    <property type="project" value="UniProtKB-SubCell"/>
</dbReference>
<feature type="binding site" evidence="11">
    <location>
        <position position="89"/>
    </location>
    <ligand>
        <name>Ca(2+)</name>
        <dbReference type="ChEBI" id="CHEBI:29108"/>
        <label>1</label>
    </ligand>
</feature>
<feature type="binding site" evidence="11">
    <location>
        <position position="87"/>
    </location>
    <ligand>
        <name>Ca(2+)</name>
        <dbReference type="ChEBI" id="CHEBI:29108"/>
        <label>1</label>
    </ligand>
</feature>
<accession>A0A9Q0H1M2</accession>
<evidence type="ECO:0000256" key="11">
    <source>
        <dbReference type="PIRSR" id="PIRSR600823-3"/>
    </source>
</evidence>
<keyword evidence="5 11" id="KW-0479">Metal-binding</keyword>
<dbReference type="FunFam" id="1.10.420.10:FF:000001">
    <property type="entry name" value="Peroxidase"/>
    <property type="match status" value="1"/>
</dbReference>
<feature type="binding site" evidence="11">
    <location>
        <position position="80"/>
    </location>
    <ligand>
        <name>Ca(2+)</name>
        <dbReference type="ChEBI" id="CHEBI:29108"/>
        <label>1</label>
    </ligand>
</feature>
<dbReference type="EC" id="1.11.1.7" evidence="14"/>
<gene>
    <name evidence="17" type="ORF">NE237_013223</name>
</gene>
<evidence type="ECO:0000256" key="4">
    <source>
        <dbReference type="ARBA" id="ARBA00022617"/>
    </source>
</evidence>
<feature type="binding site" evidence="11">
    <location>
        <position position="286"/>
    </location>
    <ligand>
        <name>Ca(2+)</name>
        <dbReference type="ChEBI" id="CHEBI:29108"/>
        <label>2</label>
    </ligand>
</feature>
<feature type="domain" description="Plant heme peroxidase family profile" evidence="16">
    <location>
        <begin position="38"/>
        <end position="359"/>
    </location>
</feature>
<dbReference type="InterPro" id="IPR019793">
    <property type="entry name" value="Peroxidases_heam-ligand_BS"/>
</dbReference>
<feature type="chain" id="PRO_5040539797" description="Peroxidase" evidence="14">
    <location>
        <begin position="20"/>
        <end position="361"/>
    </location>
</feature>
<dbReference type="InterPro" id="IPR033905">
    <property type="entry name" value="Secretory_peroxidase"/>
</dbReference>
<dbReference type="Proteomes" id="UP001141806">
    <property type="component" value="Unassembled WGS sequence"/>
</dbReference>
<evidence type="ECO:0000256" key="2">
    <source>
        <dbReference type="ARBA" id="ARBA00006873"/>
    </source>
</evidence>
<evidence type="ECO:0000256" key="12">
    <source>
        <dbReference type="PIRSR" id="PIRSR600823-4"/>
    </source>
</evidence>
<evidence type="ECO:0000256" key="3">
    <source>
        <dbReference type="ARBA" id="ARBA00022559"/>
    </source>
</evidence>
<dbReference type="PROSITE" id="PS50873">
    <property type="entry name" value="PEROXIDASE_4"/>
    <property type="match status" value="1"/>
</dbReference>
<dbReference type="PANTHER" id="PTHR31517:SF80">
    <property type="entry name" value="PEROXIDASE"/>
    <property type="match status" value="1"/>
</dbReference>
<dbReference type="SUPFAM" id="SSF48113">
    <property type="entry name" value="Heme-dependent peroxidases"/>
    <property type="match status" value="1"/>
</dbReference>
<dbReference type="PANTHER" id="PTHR31517">
    <property type="match status" value="1"/>
</dbReference>
<organism evidence="17 18">
    <name type="scientific">Protea cynaroides</name>
    <dbReference type="NCBI Taxonomy" id="273540"/>
    <lineage>
        <taxon>Eukaryota</taxon>
        <taxon>Viridiplantae</taxon>
        <taxon>Streptophyta</taxon>
        <taxon>Embryophyta</taxon>
        <taxon>Tracheophyta</taxon>
        <taxon>Spermatophyta</taxon>
        <taxon>Magnoliopsida</taxon>
        <taxon>Proteales</taxon>
        <taxon>Proteaceae</taxon>
        <taxon>Protea</taxon>
    </lineage>
</organism>
<dbReference type="Gene3D" id="1.10.420.10">
    <property type="entry name" value="Peroxidase, domain 2"/>
    <property type="match status" value="1"/>
</dbReference>
<dbReference type="InterPro" id="IPR010255">
    <property type="entry name" value="Haem_peroxidase_sf"/>
</dbReference>
<proteinExistence type="inferred from homology"/>
<dbReference type="OrthoDB" id="2113341at2759"/>
<evidence type="ECO:0000256" key="15">
    <source>
        <dbReference type="SAM" id="MobiDB-lite"/>
    </source>
</evidence>
<dbReference type="EMBL" id="JAMYWD010000011">
    <property type="protein sequence ID" value="KAJ4956440.1"/>
    <property type="molecule type" value="Genomic_DNA"/>
</dbReference>
<evidence type="ECO:0000313" key="17">
    <source>
        <dbReference type="EMBL" id="KAJ4956440.1"/>
    </source>
</evidence>
<evidence type="ECO:0000256" key="6">
    <source>
        <dbReference type="ARBA" id="ARBA00023002"/>
    </source>
</evidence>
<feature type="active site" description="Proton acceptor" evidence="9">
    <location>
        <position position="79"/>
    </location>
</feature>
<feature type="region of interest" description="Disordered" evidence="15">
    <location>
        <begin position="244"/>
        <end position="275"/>
    </location>
</feature>
<evidence type="ECO:0000256" key="7">
    <source>
        <dbReference type="ARBA" id="ARBA00023004"/>
    </source>
</evidence>
<comment type="caution">
    <text evidence="17">The sequence shown here is derived from an EMBL/GenBank/DDBJ whole genome shotgun (WGS) entry which is preliminary data.</text>
</comment>
<dbReference type="GO" id="GO:0006979">
    <property type="term" value="P:response to oxidative stress"/>
    <property type="evidence" value="ECO:0007669"/>
    <property type="project" value="UniProtKB-UniRule"/>
</dbReference>
<dbReference type="GO" id="GO:0140825">
    <property type="term" value="F:lactoperoxidase activity"/>
    <property type="evidence" value="ECO:0007669"/>
    <property type="project" value="UniProtKB-EC"/>
</dbReference>
<dbReference type="InterPro" id="IPR002016">
    <property type="entry name" value="Haem_peroxidase"/>
</dbReference>
<name>A0A9Q0H1M2_9MAGN</name>
<comment type="similarity">
    <text evidence="14">Belongs to the peroxidase family. Classical plant (class III) peroxidase subfamily.</text>
</comment>
<dbReference type="Gene3D" id="1.10.520.10">
    <property type="match status" value="1"/>
</dbReference>
<dbReference type="CDD" id="cd00693">
    <property type="entry name" value="secretory_peroxidase"/>
    <property type="match status" value="1"/>
</dbReference>
<feature type="binding site" evidence="11">
    <location>
        <position position="269"/>
    </location>
    <ligand>
        <name>Ca(2+)</name>
        <dbReference type="ChEBI" id="CHEBI:29108"/>
        <label>2</label>
    </ligand>
</feature>